<keyword evidence="3" id="KW-1003">Cell membrane</keyword>
<evidence type="ECO:0000259" key="10">
    <source>
        <dbReference type="PROSITE" id="PS50850"/>
    </source>
</evidence>
<dbReference type="InterPro" id="IPR051084">
    <property type="entry name" value="H+-coupled_symporters"/>
</dbReference>
<feature type="region of interest" description="Disordered" evidence="8">
    <location>
        <begin position="437"/>
        <end position="462"/>
    </location>
</feature>
<feature type="transmembrane region" description="Helical" evidence="9">
    <location>
        <begin position="21"/>
        <end position="41"/>
    </location>
</feature>
<feature type="transmembrane region" description="Helical" evidence="9">
    <location>
        <begin position="91"/>
        <end position="111"/>
    </location>
</feature>
<keyword evidence="12" id="KW-1185">Reference proteome</keyword>
<dbReference type="InterPro" id="IPR036259">
    <property type="entry name" value="MFS_trans_sf"/>
</dbReference>
<dbReference type="PROSITE" id="PS50850">
    <property type="entry name" value="MFS"/>
    <property type="match status" value="1"/>
</dbReference>
<feature type="transmembrane region" description="Helical" evidence="9">
    <location>
        <begin position="348"/>
        <end position="369"/>
    </location>
</feature>
<evidence type="ECO:0000256" key="9">
    <source>
        <dbReference type="SAM" id="Phobius"/>
    </source>
</evidence>
<evidence type="ECO:0000256" key="1">
    <source>
        <dbReference type="ARBA" id="ARBA00004651"/>
    </source>
</evidence>
<dbReference type="Pfam" id="PF00083">
    <property type="entry name" value="Sugar_tr"/>
    <property type="match status" value="1"/>
</dbReference>
<reference evidence="11 12" key="1">
    <citation type="submission" date="2024-06" db="EMBL/GenBank/DDBJ databases">
        <title>The Natural Products Discovery Center: Release of the First 8490 Sequenced Strains for Exploring Actinobacteria Biosynthetic Diversity.</title>
        <authorList>
            <person name="Kalkreuter E."/>
            <person name="Kautsar S.A."/>
            <person name="Yang D."/>
            <person name="Bader C.D."/>
            <person name="Teijaro C.N."/>
            <person name="Fluegel L."/>
            <person name="Davis C.M."/>
            <person name="Simpson J.R."/>
            <person name="Lauterbach L."/>
            <person name="Steele A.D."/>
            <person name="Gui C."/>
            <person name="Meng S."/>
            <person name="Li G."/>
            <person name="Viehrig K."/>
            <person name="Ye F."/>
            <person name="Su P."/>
            <person name="Kiefer A.F."/>
            <person name="Nichols A."/>
            <person name="Cepeda A.J."/>
            <person name="Yan W."/>
            <person name="Fan B."/>
            <person name="Jiang Y."/>
            <person name="Adhikari A."/>
            <person name="Zheng C.-J."/>
            <person name="Schuster L."/>
            <person name="Cowan T.M."/>
            <person name="Smanski M.J."/>
            <person name="Chevrette M.G."/>
            <person name="De Carvalho L.P.S."/>
            <person name="Shen B."/>
        </authorList>
    </citation>
    <scope>NUCLEOTIDE SEQUENCE [LARGE SCALE GENOMIC DNA]</scope>
    <source>
        <strain evidence="11 12">NPDC000634</strain>
    </source>
</reference>
<proteinExistence type="predicted"/>
<dbReference type="PROSITE" id="PS00217">
    <property type="entry name" value="SUGAR_TRANSPORT_2"/>
    <property type="match status" value="1"/>
</dbReference>
<feature type="domain" description="Major facilitator superfamily (MFS) profile" evidence="10">
    <location>
        <begin position="21"/>
        <end position="432"/>
    </location>
</feature>
<feature type="transmembrane region" description="Helical" evidence="9">
    <location>
        <begin position="193"/>
        <end position="212"/>
    </location>
</feature>
<dbReference type="InterPro" id="IPR005829">
    <property type="entry name" value="Sugar_transporter_CS"/>
</dbReference>
<organism evidence="11 12">
    <name type="scientific">Streptomyces carpinensis</name>
    <dbReference type="NCBI Taxonomy" id="66369"/>
    <lineage>
        <taxon>Bacteria</taxon>
        <taxon>Bacillati</taxon>
        <taxon>Actinomycetota</taxon>
        <taxon>Actinomycetes</taxon>
        <taxon>Kitasatosporales</taxon>
        <taxon>Streptomycetaceae</taxon>
        <taxon>Streptomyces</taxon>
    </lineage>
</organism>
<evidence type="ECO:0000256" key="4">
    <source>
        <dbReference type="ARBA" id="ARBA00022692"/>
    </source>
</evidence>
<dbReference type="EMBL" id="JBEPCU010000005">
    <property type="protein sequence ID" value="MER6975668.1"/>
    <property type="molecule type" value="Genomic_DNA"/>
</dbReference>
<sequence length="462" mass="49040">MARKPAPQASPDTPTDTARRRLVGGSIGTLVEWFDFLVYSLSTPVLARLFFPEVDPVASLLATLAVFGVAFFMRPLGGVLFGYLGDRWGRIRVLSITILIMGGATSLIGLLPTYAGVGVAAPVLLVVCRMLQGLSAGGEHSGALTYVLESAPDGRRGRWIGVVFAWSFLPNAIMGGIVLGLRGIFGEEAYQEWAWRLPFLLGGVLAGVGLWLRRRLSDPELFVEAAAKREQAAPRANPLKTVLTQSPGSVVRVVLMSAPQLITAWMIIGFMYTYMVTIVGMEAGPALVSNAIAALTITLATPFSGALADRIGRKPVMFVGLVWSIVSSYPAMVLVGRGTFTQALMGQLLLGMGVILFCPGSLVTMLELFRTSVRYSGHALSYAAGAAIFGGTSPLLAGVLVTRIGPTAPAFYIIAAAVLGLAVVSLTPETARIQLRDKEAEHSSASETPQDLAVAPAREERH</sequence>
<dbReference type="InterPro" id="IPR020846">
    <property type="entry name" value="MFS_dom"/>
</dbReference>
<evidence type="ECO:0000256" key="7">
    <source>
        <dbReference type="ARBA" id="ARBA00023136"/>
    </source>
</evidence>
<comment type="subcellular location">
    <subcellularLocation>
        <location evidence="1">Cell membrane</location>
        <topology evidence="1">Multi-pass membrane protein</topology>
    </subcellularLocation>
</comment>
<dbReference type="SUPFAM" id="SSF103473">
    <property type="entry name" value="MFS general substrate transporter"/>
    <property type="match status" value="1"/>
</dbReference>
<feature type="transmembrane region" description="Helical" evidence="9">
    <location>
        <begin position="261"/>
        <end position="281"/>
    </location>
</feature>
<protein>
    <submittedName>
        <fullName evidence="11">MFS transporter</fullName>
    </submittedName>
</protein>
<dbReference type="RefSeq" id="WP_086723348.1">
    <property type="nucleotide sequence ID" value="NZ_MUBM01000030.1"/>
</dbReference>
<name>A0ABV1VUQ3_9ACTN</name>
<dbReference type="PROSITE" id="PS00216">
    <property type="entry name" value="SUGAR_TRANSPORT_1"/>
    <property type="match status" value="1"/>
</dbReference>
<feature type="transmembrane region" description="Helical" evidence="9">
    <location>
        <begin position="381"/>
        <end position="404"/>
    </location>
</feature>
<evidence type="ECO:0000256" key="6">
    <source>
        <dbReference type="ARBA" id="ARBA00022989"/>
    </source>
</evidence>
<accession>A0ABV1VUQ3</accession>
<feature type="transmembrane region" description="Helical" evidence="9">
    <location>
        <begin position="410"/>
        <end position="428"/>
    </location>
</feature>
<dbReference type="Proteomes" id="UP001458415">
    <property type="component" value="Unassembled WGS sequence"/>
</dbReference>
<feature type="transmembrane region" description="Helical" evidence="9">
    <location>
        <begin position="159"/>
        <end position="181"/>
    </location>
</feature>
<keyword evidence="2" id="KW-0813">Transport</keyword>
<gene>
    <name evidence="11" type="ORF">ABT317_00980</name>
</gene>
<feature type="transmembrane region" description="Helical" evidence="9">
    <location>
        <begin position="287"/>
        <end position="308"/>
    </location>
</feature>
<keyword evidence="6 9" id="KW-1133">Transmembrane helix</keyword>
<keyword evidence="7 9" id="KW-0472">Membrane</keyword>
<feature type="transmembrane region" description="Helical" evidence="9">
    <location>
        <begin position="315"/>
        <end position="336"/>
    </location>
</feature>
<dbReference type="InterPro" id="IPR005828">
    <property type="entry name" value="MFS_sugar_transport-like"/>
</dbReference>
<evidence type="ECO:0000256" key="3">
    <source>
        <dbReference type="ARBA" id="ARBA00022475"/>
    </source>
</evidence>
<keyword evidence="5" id="KW-0769">Symport</keyword>
<dbReference type="PANTHER" id="PTHR43528">
    <property type="entry name" value="ALPHA-KETOGLUTARATE PERMEASE"/>
    <property type="match status" value="1"/>
</dbReference>
<comment type="caution">
    <text evidence="11">The sequence shown here is derived from an EMBL/GenBank/DDBJ whole genome shotgun (WGS) entry which is preliminary data.</text>
</comment>
<dbReference type="PANTHER" id="PTHR43528:SF1">
    <property type="entry name" value="ALPHA-KETOGLUTARATE PERMEASE"/>
    <property type="match status" value="1"/>
</dbReference>
<evidence type="ECO:0000313" key="12">
    <source>
        <dbReference type="Proteomes" id="UP001458415"/>
    </source>
</evidence>
<evidence type="ECO:0000256" key="2">
    <source>
        <dbReference type="ARBA" id="ARBA00022448"/>
    </source>
</evidence>
<evidence type="ECO:0000313" key="11">
    <source>
        <dbReference type="EMBL" id="MER6975668.1"/>
    </source>
</evidence>
<dbReference type="Gene3D" id="1.20.1250.20">
    <property type="entry name" value="MFS general substrate transporter like domains"/>
    <property type="match status" value="1"/>
</dbReference>
<keyword evidence="4 9" id="KW-0812">Transmembrane</keyword>
<feature type="transmembrane region" description="Helical" evidence="9">
    <location>
        <begin position="61"/>
        <end position="84"/>
    </location>
</feature>
<evidence type="ECO:0000256" key="8">
    <source>
        <dbReference type="SAM" id="MobiDB-lite"/>
    </source>
</evidence>
<evidence type="ECO:0000256" key="5">
    <source>
        <dbReference type="ARBA" id="ARBA00022847"/>
    </source>
</evidence>